<dbReference type="KEGG" id="paqt:E8L99_03225"/>
<evidence type="ECO:0000256" key="2">
    <source>
        <dbReference type="SAM" id="SignalP"/>
    </source>
</evidence>
<gene>
    <name evidence="3" type="ORF">E8L99_03225</name>
</gene>
<dbReference type="AlphaFoldDB" id="A0A4D7QDU7"/>
<evidence type="ECO:0000313" key="4">
    <source>
        <dbReference type="Proteomes" id="UP000298588"/>
    </source>
</evidence>
<keyword evidence="4" id="KW-1185">Reference proteome</keyword>
<evidence type="ECO:0000313" key="3">
    <source>
        <dbReference type="EMBL" id="QCK84865.1"/>
    </source>
</evidence>
<evidence type="ECO:0000256" key="1">
    <source>
        <dbReference type="ARBA" id="ARBA00022729"/>
    </source>
</evidence>
<feature type="chain" id="PRO_5020267689" evidence="2">
    <location>
        <begin position="23"/>
        <end position="332"/>
    </location>
</feature>
<dbReference type="Proteomes" id="UP000298588">
    <property type="component" value="Chromosome"/>
</dbReference>
<dbReference type="CDD" id="cd13602">
    <property type="entry name" value="PBP2_TRAP_BpDctp6_7"/>
    <property type="match status" value="1"/>
</dbReference>
<proteinExistence type="predicted"/>
<dbReference type="NCBIfam" id="NF037995">
    <property type="entry name" value="TRAP_S1"/>
    <property type="match status" value="1"/>
</dbReference>
<dbReference type="InterPro" id="IPR018389">
    <property type="entry name" value="DctP_fam"/>
</dbReference>
<dbReference type="PANTHER" id="PTHR33376">
    <property type="match status" value="1"/>
</dbReference>
<name>A0A4D7QDU7_9HYPH</name>
<organism evidence="3 4">
    <name type="scientific">Phreatobacter aquaticus</name>
    <dbReference type="NCBI Taxonomy" id="2570229"/>
    <lineage>
        <taxon>Bacteria</taxon>
        <taxon>Pseudomonadati</taxon>
        <taxon>Pseudomonadota</taxon>
        <taxon>Alphaproteobacteria</taxon>
        <taxon>Hyphomicrobiales</taxon>
        <taxon>Phreatobacteraceae</taxon>
        <taxon>Phreatobacter</taxon>
    </lineage>
</organism>
<feature type="signal peptide" evidence="2">
    <location>
        <begin position="1"/>
        <end position="22"/>
    </location>
</feature>
<accession>A0A4D7QDU7</accession>
<dbReference type="GO" id="GO:0055085">
    <property type="term" value="P:transmembrane transport"/>
    <property type="evidence" value="ECO:0007669"/>
    <property type="project" value="InterPro"/>
</dbReference>
<dbReference type="OrthoDB" id="9783941at2"/>
<protein>
    <submittedName>
        <fullName evidence="3">TRAP transporter substrate-binding protein</fullName>
    </submittedName>
</protein>
<dbReference type="Pfam" id="PF03480">
    <property type="entry name" value="DctP"/>
    <property type="match status" value="1"/>
</dbReference>
<dbReference type="EMBL" id="CP039865">
    <property type="protein sequence ID" value="QCK84865.1"/>
    <property type="molecule type" value="Genomic_DNA"/>
</dbReference>
<sequence length="332" mass="35440">MSMLRRFTATLVLILGGLVAAAAQPATFDLVNEYPASSLPGEADKAFADLVAARLSARLVVRPVPNAASGLRSRDQVAAVAEGRVAMANTFGGAIGDLDPALAIPSLPFLTPTIADARRLLELAEARYQTAFARRNQKLLFVSPWPASGLWTVRPVDGLAALKALRVRTYDTTGTALFRSIATSAEVISFADVEPRLTAGSIDAVLSSGDGGAGRKLWRFLPHFAAINYAIPLSFGTINLDAWNRLDPETRSALEQIGREVSERQWAAMTGRVEANYATMRENGMTITSPIAPDLVAALQAAAAPAIAAWAEKASPEDREIIQRYRSGQPAK</sequence>
<dbReference type="InterPro" id="IPR038404">
    <property type="entry name" value="TRAP_DctP_sf"/>
</dbReference>
<keyword evidence="1 2" id="KW-0732">Signal</keyword>
<dbReference type="PANTHER" id="PTHR33376:SF4">
    <property type="entry name" value="SIALIC ACID-BINDING PERIPLASMIC PROTEIN SIAP"/>
    <property type="match status" value="1"/>
</dbReference>
<reference evidence="3 4" key="1">
    <citation type="submission" date="2019-04" db="EMBL/GenBank/DDBJ databases">
        <title>Phreatobacter aquaticus sp. nov.</title>
        <authorList>
            <person name="Choi A."/>
            <person name="Baek K."/>
        </authorList>
    </citation>
    <scope>NUCLEOTIDE SEQUENCE [LARGE SCALE GENOMIC DNA]</scope>
    <source>
        <strain evidence="3 4">NMCR1094</strain>
    </source>
</reference>
<dbReference type="Gene3D" id="3.40.190.170">
    <property type="entry name" value="Bacterial extracellular solute-binding protein, family 7"/>
    <property type="match status" value="1"/>
</dbReference>